<dbReference type="AlphaFoldDB" id="A0A3D8M2I2"/>
<organism evidence="3 4">
    <name type="scientific">Alteromonas aestuariivivens</name>
    <dbReference type="NCBI Taxonomy" id="1938339"/>
    <lineage>
        <taxon>Bacteria</taxon>
        <taxon>Pseudomonadati</taxon>
        <taxon>Pseudomonadota</taxon>
        <taxon>Gammaproteobacteria</taxon>
        <taxon>Alteromonadales</taxon>
        <taxon>Alteromonadaceae</taxon>
        <taxon>Alteromonas/Salinimonas group</taxon>
        <taxon>Alteromonas</taxon>
    </lineage>
</organism>
<evidence type="ECO:0000259" key="2">
    <source>
        <dbReference type="PROSITE" id="PS51468"/>
    </source>
</evidence>
<feature type="domain" description="VWFA" evidence="1">
    <location>
        <begin position="260"/>
        <end position="442"/>
    </location>
</feature>
<feature type="domain" description="VIT" evidence="2">
    <location>
        <begin position="11"/>
        <end position="139"/>
    </location>
</feature>
<proteinExistence type="predicted"/>
<dbReference type="PROSITE" id="PS51468">
    <property type="entry name" value="VIT"/>
    <property type="match status" value="1"/>
</dbReference>
<dbReference type="InterPro" id="IPR036465">
    <property type="entry name" value="vWFA_dom_sf"/>
</dbReference>
<dbReference type="EMBL" id="QRHA01000019">
    <property type="protein sequence ID" value="RDV23917.1"/>
    <property type="molecule type" value="Genomic_DNA"/>
</dbReference>
<comment type="caution">
    <text evidence="3">The sequence shown here is derived from an EMBL/GenBank/DDBJ whole genome shotgun (WGS) entry which is preliminary data.</text>
</comment>
<dbReference type="InterPro" id="IPR002035">
    <property type="entry name" value="VWF_A"/>
</dbReference>
<protein>
    <submittedName>
        <fullName evidence="3">VWA domain-containing protein</fullName>
    </submittedName>
</protein>
<name>A0A3D8M2I2_9ALTE</name>
<sequence>MTHCGSYARSFPTLCYVSKEKRTMINPLSASIAVEIKGVLAITNYKLNYTNLETQPVEAIYHFALPRAASLMACHVVVDHRSFTAEVMSRKDAAREYEEAIEEERRTVLVESLNDGLYAINIGNLDSQESIEIELQIAQILQATDLGKVLTYRLPTTIAPRYGTGSNDIEPEYYLFAQYPFHAEIHSEEPIVITHASHNIVAGDKKQTFSGLLDKDIFCSWSANAQEHYHAGTCAGKSYLLGYPSPSSNHTTGACQPDTEFHVLIDRSGSMSGQSIALTKVALNSLLEEIPEAVRINLSSFGCDVETLLPASSELSGDIRKRLRQCIACMNADMGGTEIVKALVASLKTLPESQETKHLIVITDGQVNINREELAAITLLSHKRNVIIHTVGVGYSVNEHLINQLADIAGGNSIAVNPHGELVATVKSFGHSLLGSIPFGSIQWQQSPDWLSVNKRYYPNSPQPVFATGEELAGAQDSSIAMGEKRTEEGKWAKAVVQLAAMRHMMNLGQGEAQQLAEQLGMLTRYTSFIMVDKTGEKINAEHRSMMVIPQSVGCCMESEIASYMPLTHSLNANIDYLDIPAFLRRDTNEGWHAESLLIKELDKLLWRPSKWTANYLLKKGLGTETVEQLKAIAESFEVALHVVALLYIYKLASYHSLSMSIKTQERILKEIGQLDDALEFRVAQLVEGDFAKS</sequence>
<evidence type="ECO:0000259" key="1">
    <source>
        <dbReference type="PROSITE" id="PS50234"/>
    </source>
</evidence>
<dbReference type="Pfam" id="PF08487">
    <property type="entry name" value="VIT"/>
    <property type="match status" value="1"/>
</dbReference>
<dbReference type="InterPro" id="IPR013694">
    <property type="entry name" value="VIT"/>
</dbReference>
<keyword evidence="4" id="KW-1185">Reference proteome</keyword>
<gene>
    <name evidence="3" type="ORF">DXV75_16750</name>
</gene>
<evidence type="ECO:0000313" key="4">
    <source>
        <dbReference type="Proteomes" id="UP000256561"/>
    </source>
</evidence>
<dbReference type="Pfam" id="PF13768">
    <property type="entry name" value="VWA_3"/>
    <property type="match status" value="1"/>
</dbReference>
<dbReference type="PROSITE" id="PS50234">
    <property type="entry name" value="VWFA"/>
    <property type="match status" value="1"/>
</dbReference>
<accession>A0A3D8M2I2</accession>
<dbReference type="OrthoDB" id="9784383at2"/>
<dbReference type="Gene3D" id="3.40.50.410">
    <property type="entry name" value="von Willebrand factor, type A domain"/>
    <property type="match status" value="1"/>
</dbReference>
<evidence type="ECO:0000313" key="3">
    <source>
        <dbReference type="EMBL" id="RDV23917.1"/>
    </source>
</evidence>
<dbReference type="SUPFAM" id="SSF53300">
    <property type="entry name" value="vWA-like"/>
    <property type="match status" value="1"/>
</dbReference>
<dbReference type="PANTHER" id="PTHR45737">
    <property type="entry name" value="VON WILLEBRAND FACTOR A DOMAIN-CONTAINING PROTEIN 5A"/>
    <property type="match status" value="1"/>
</dbReference>
<dbReference type="Proteomes" id="UP000256561">
    <property type="component" value="Unassembled WGS sequence"/>
</dbReference>
<reference evidence="4" key="1">
    <citation type="submission" date="2018-08" db="EMBL/GenBank/DDBJ databases">
        <authorList>
            <person name="Zhang J."/>
            <person name="Du Z.-J."/>
        </authorList>
    </citation>
    <scope>NUCLEOTIDE SEQUENCE [LARGE SCALE GENOMIC DNA]</scope>
    <source>
        <strain evidence="4">KCTC 52655</strain>
    </source>
</reference>
<dbReference type="PANTHER" id="PTHR45737:SF6">
    <property type="entry name" value="VON WILLEBRAND FACTOR A DOMAIN-CONTAINING PROTEIN 5A"/>
    <property type="match status" value="1"/>
</dbReference>
<dbReference type="SMART" id="SM00327">
    <property type="entry name" value="VWA"/>
    <property type="match status" value="1"/>
</dbReference>